<keyword evidence="3" id="KW-1185">Reference proteome</keyword>
<proteinExistence type="predicted"/>
<evidence type="ECO:0000313" key="2">
    <source>
        <dbReference type="EMBL" id="KAJ0200270.1"/>
    </source>
</evidence>
<feature type="transmembrane region" description="Helical" evidence="1">
    <location>
        <begin position="129"/>
        <end position="153"/>
    </location>
</feature>
<protein>
    <submittedName>
        <fullName evidence="2">Uncharacterized protein</fullName>
    </submittedName>
</protein>
<accession>A0A9R1V5U6</accession>
<reference evidence="2 3" key="1">
    <citation type="journal article" date="2017" name="Nat. Commun.">
        <title>Genome assembly with in vitro proximity ligation data and whole-genome triplication in lettuce.</title>
        <authorList>
            <person name="Reyes-Chin-Wo S."/>
            <person name="Wang Z."/>
            <person name="Yang X."/>
            <person name="Kozik A."/>
            <person name="Arikit S."/>
            <person name="Song C."/>
            <person name="Xia L."/>
            <person name="Froenicke L."/>
            <person name="Lavelle D.O."/>
            <person name="Truco M.J."/>
            <person name="Xia R."/>
            <person name="Zhu S."/>
            <person name="Xu C."/>
            <person name="Xu H."/>
            <person name="Xu X."/>
            <person name="Cox K."/>
            <person name="Korf I."/>
            <person name="Meyers B.C."/>
            <person name="Michelmore R.W."/>
        </authorList>
    </citation>
    <scope>NUCLEOTIDE SEQUENCE [LARGE SCALE GENOMIC DNA]</scope>
    <source>
        <strain evidence="3">cv. Salinas</strain>
        <tissue evidence="2">Seedlings</tissue>
    </source>
</reference>
<organism evidence="2 3">
    <name type="scientific">Lactuca sativa</name>
    <name type="common">Garden lettuce</name>
    <dbReference type="NCBI Taxonomy" id="4236"/>
    <lineage>
        <taxon>Eukaryota</taxon>
        <taxon>Viridiplantae</taxon>
        <taxon>Streptophyta</taxon>
        <taxon>Embryophyta</taxon>
        <taxon>Tracheophyta</taxon>
        <taxon>Spermatophyta</taxon>
        <taxon>Magnoliopsida</taxon>
        <taxon>eudicotyledons</taxon>
        <taxon>Gunneridae</taxon>
        <taxon>Pentapetalae</taxon>
        <taxon>asterids</taxon>
        <taxon>campanulids</taxon>
        <taxon>Asterales</taxon>
        <taxon>Asteraceae</taxon>
        <taxon>Cichorioideae</taxon>
        <taxon>Cichorieae</taxon>
        <taxon>Lactucinae</taxon>
        <taxon>Lactuca</taxon>
    </lineage>
</organism>
<keyword evidence="1" id="KW-0812">Transmembrane</keyword>
<dbReference type="EMBL" id="NBSK02000006">
    <property type="protein sequence ID" value="KAJ0200270.1"/>
    <property type="molecule type" value="Genomic_DNA"/>
</dbReference>
<keyword evidence="1" id="KW-0472">Membrane</keyword>
<name>A0A9R1V5U6_LACSA</name>
<evidence type="ECO:0000313" key="3">
    <source>
        <dbReference type="Proteomes" id="UP000235145"/>
    </source>
</evidence>
<keyword evidence="1" id="KW-1133">Transmembrane helix</keyword>
<dbReference type="Proteomes" id="UP000235145">
    <property type="component" value="Unassembled WGS sequence"/>
</dbReference>
<sequence>MKLTINFSVGYDAQPRDKFKRDSLYIDKQEKLRNFNHKKVSRKRCMYKSDFFIISKSKGHGWKYGLGFVDGIFPVLSPDAQQILNFMKKETDVNKVWDALSSLPPTHTTWDDIISVVQFRLNKRWDPIILLRTILLSLYYIYDILVCSFANIYSH</sequence>
<comment type="caution">
    <text evidence="2">The sequence shown here is derived from an EMBL/GenBank/DDBJ whole genome shotgun (WGS) entry which is preliminary data.</text>
</comment>
<evidence type="ECO:0000256" key="1">
    <source>
        <dbReference type="SAM" id="Phobius"/>
    </source>
</evidence>
<gene>
    <name evidence="2" type="ORF">LSAT_V11C600318390</name>
</gene>
<dbReference type="AlphaFoldDB" id="A0A9R1V5U6"/>